<sequence>MEDPIAYLKRSVEILISIDSKSNAFVNTVVFLNIFFTEKDRFDTNSLVQTNKELIFHVLNQLISILVNIDQSVTPLFNSLIGNILIHIPDLNFIFDLIHNQNENVFVAGFESFKRVFSSLYPQEAKQALNTITNLLLNEIQKNENEIFLENLFSTFNTAFRGYPRTISNDVLNELLSFSLKNSKNSNFLNPICEFLKSIIDVLPVFATSITEYITNIFIEVGSLNIIKSSDFLIDFFKSVENDRELLVFDSMWQTVFNFILESVNLDNFEVLSDLIFSMCDYFEYQSCLCIENFTGLLDTENYLRSSLIIKFIDHSLEYSRDLEQYYQFSMILTNFNISSSIHYFGSLLDFSDDQIFLEFACNIFNNIEPSEFIDVTDIQRLGFKIIKQNPDDFSVALKIFQLRSFDNSETYKYTKKVMNEASFEVSTELIQIIKNEYYSFYIQDRIFLTEAILQYLDTNKELLSPEIFVEFGNLFLNENNFTEDYSHQFSIPISYFVRNCGQLFESNYPSCIELAINCLKIEDGFEQILDGAILIDELIKENAVPQEFFAEIVQQLSKYTIDKNLRWITRGSCYLAICDIYKSLDIDEFFVNLFNEIYSQKEELFDQDLIDDLETTDAIISLLLSLIQISKSNQNYLQKLLELIVCISKFDEYPENLLNFFLQALIYSFVQCRDEINKIIQQNPQINEIIMKSKNIFPSIYNIIVDLSLYDSN</sequence>
<dbReference type="InterPro" id="IPR016024">
    <property type="entry name" value="ARM-type_fold"/>
</dbReference>
<reference evidence="1" key="2">
    <citation type="journal article" date="2007" name="Science">
        <title>Draft genome sequence of the sexually transmitted pathogen Trichomonas vaginalis.</title>
        <authorList>
            <person name="Carlton J.M."/>
            <person name="Hirt R.P."/>
            <person name="Silva J.C."/>
            <person name="Delcher A.L."/>
            <person name="Schatz M."/>
            <person name="Zhao Q."/>
            <person name="Wortman J.R."/>
            <person name="Bidwell S.L."/>
            <person name="Alsmark U.C.M."/>
            <person name="Besteiro S."/>
            <person name="Sicheritz-Ponten T."/>
            <person name="Noel C.J."/>
            <person name="Dacks J.B."/>
            <person name="Foster P.G."/>
            <person name="Simillion C."/>
            <person name="Van de Peer Y."/>
            <person name="Miranda-Saavedra D."/>
            <person name="Barton G.J."/>
            <person name="Westrop G.D."/>
            <person name="Mueller S."/>
            <person name="Dessi D."/>
            <person name="Fiori P.L."/>
            <person name="Ren Q."/>
            <person name="Paulsen I."/>
            <person name="Zhang H."/>
            <person name="Bastida-Corcuera F.D."/>
            <person name="Simoes-Barbosa A."/>
            <person name="Brown M.T."/>
            <person name="Hayes R.D."/>
            <person name="Mukherjee M."/>
            <person name="Okumura C.Y."/>
            <person name="Schneider R."/>
            <person name="Smith A.J."/>
            <person name="Vanacova S."/>
            <person name="Villalvazo M."/>
            <person name="Haas B.J."/>
            <person name="Pertea M."/>
            <person name="Feldblyum T.V."/>
            <person name="Utterback T.R."/>
            <person name="Shu C.L."/>
            <person name="Osoegawa K."/>
            <person name="de Jong P.J."/>
            <person name="Hrdy I."/>
            <person name="Horvathova L."/>
            <person name="Zubacova Z."/>
            <person name="Dolezal P."/>
            <person name="Malik S.B."/>
            <person name="Logsdon J.M. Jr."/>
            <person name="Henze K."/>
            <person name="Gupta A."/>
            <person name="Wang C.C."/>
            <person name="Dunne R.L."/>
            <person name="Upcroft J.A."/>
            <person name="Upcroft P."/>
            <person name="White O."/>
            <person name="Salzberg S.L."/>
            <person name="Tang P."/>
            <person name="Chiu C.-H."/>
            <person name="Lee Y.-S."/>
            <person name="Embley T.M."/>
            <person name="Coombs G.H."/>
            <person name="Mottram J.C."/>
            <person name="Tachezy J."/>
            <person name="Fraser-Liggett C.M."/>
            <person name="Johnson P.J."/>
        </authorList>
    </citation>
    <scope>NUCLEOTIDE SEQUENCE [LARGE SCALE GENOMIC DNA]</scope>
    <source>
        <strain evidence="1">G3</strain>
    </source>
</reference>
<evidence type="ECO:0000313" key="1">
    <source>
        <dbReference type="EMBL" id="EAY19183.1"/>
    </source>
</evidence>
<gene>
    <name evidence="1" type="ORF">TVAG_214080</name>
</gene>
<dbReference type="SMR" id="A2DK12"/>
<dbReference type="SUPFAM" id="SSF48371">
    <property type="entry name" value="ARM repeat"/>
    <property type="match status" value="1"/>
</dbReference>
<keyword evidence="2" id="KW-1185">Reference proteome</keyword>
<dbReference type="KEGG" id="tva:5464705"/>
<reference evidence="1" key="1">
    <citation type="submission" date="2006-10" db="EMBL/GenBank/DDBJ databases">
        <authorList>
            <person name="Amadeo P."/>
            <person name="Zhao Q."/>
            <person name="Wortman J."/>
            <person name="Fraser-Liggett C."/>
            <person name="Carlton J."/>
        </authorList>
    </citation>
    <scope>NUCLEOTIDE SEQUENCE</scope>
    <source>
        <strain evidence="1">G3</strain>
    </source>
</reference>
<name>A2DK12_TRIV3</name>
<proteinExistence type="predicted"/>
<organism evidence="1 2">
    <name type="scientific">Trichomonas vaginalis (strain ATCC PRA-98 / G3)</name>
    <dbReference type="NCBI Taxonomy" id="412133"/>
    <lineage>
        <taxon>Eukaryota</taxon>
        <taxon>Metamonada</taxon>
        <taxon>Parabasalia</taxon>
        <taxon>Trichomonadida</taxon>
        <taxon>Trichomonadidae</taxon>
        <taxon>Trichomonas</taxon>
    </lineage>
</organism>
<dbReference type="Proteomes" id="UP000001542">
    <property type="component" value="Unassembled WGS sequence"/>
</dbReference>
<accession>A2DK12</accession>
<protein>
    <submittedName>
        <fullName evidence="1">Uncharacterized protein</fullName>
    </submittedName>
</protein>
<evidence type="ECO:0000313" key="2">
    <source>
        <dbReference type="Proteomes" id="UP000001542"/>
    </source>
</evidence>
<dbReference type="VEuPathDB" id="TrichDB:TVAG_214080"/>
<dbReference type="AlphaFoldDB" id="A2DK12"/>
<dbReference type="EMBL" id="DS113210">
    <property type="protein sequence ID" value="EAY19183.1"/>
    <property type="molecule type" value="Genomic_DNA"/>
</dbReference>
<dbReference type="InParanoid" id="A2DK12"/>
<dbReference type="RefSeq" id="XP_001580169.1">
    <property type="nucleotide sequence ID" value="XM_001580119.1"/>
</dbReference>
<dbReference type="VEuPathDB" id="TrichDB:TVAGG3_0169380"/>